<reference evidence="1 2" key="1">
    <citation type="submission" date="2020-08" db="EMBL/GenBank/DDBJ databases">
        <title>Plant Genome Project.</title>
        <authorList>
            <person name="Zhang R.-G."/>
        </authorList>
    </citation>
    <scope>NUCLEOTIDE SEQUENCE [LARGE SCALE GENOMIC DNA]</scope>
    <source>
        <tissue evidence="1">Rhizome</tissue>
    </source>
</reference>
<comment type="caution">
    <text evidence="1">The sequence shown here is derived from an EMBL/GenBank/DDBJ whole genome shotgun (WGS) entry which is preliminary data.</text>
</comment>
<evidence type="ECO:0000313" key="2">
    <source>
        <dbReference type="Proteomes" id="UP000734854"/>
    </source>
</evidence>
<gene>
    <name evidence="1" type="ORF">ZIOFF_060502</name>
</gene>
<protein>
    <submittedName>
        <fullName evidence="1">Uncharacterized protein</fullName>
    </submittedName>
</protein>
<accession>A0A8J5FAV8</accession>
<keyword evidence="2" id="KW-1185">Reference proteome</keyword>
<organism evidence="1 2">
    <name type="scientific">Zingiber officinale</name>
    <name type="common">Ginger</name>
    <name type="synonym">Amomum zingiber</name>
    <dbReference type="NCBI Taxonomy" id="94328"/>
    <lineage>
        <taxon>Eukaryota</taxon>
        <taxon>Viridiplantae</taxon>
        <taxon>Streptophyta</taxon>
        <taxon>Embryophyta</taxon>
        <taxon>Tracheophyta</taxon>
        <taxon>Spermatophyta</taxon>
        <taxon>Magnoliopsida</taxon>
        <taxon>Liliopsida</taxon>
        <taxon>Zingiberales</taxon>
        <taxon>Zingiberaceae</taxon>
        <taxon>Zingiber</taxon>
    </lineage>
</organism>
<name>A0A8J5FAV8_ZINOF</name>
<proteinExistence type="predicted"/>
<dbReference type="Proteomes" id="UP000734854">
    <property type="component" value="Unassembled WGS sequence"/>
</dbReference>
<dbReference type="AlphaFoldDB" id="A0A8J5FAV8"/>
<sequence length="105" mass="12164">MGRTNQSDTLEQQIDPQAQLQLSMQERAAIVPAEVLYHSRRDDAHYRVYVHRFEEALLVTDGNQVDRSFIQEESFNQLQQNRMQYIHLGVLQAAARGEEGMTFVV</sequence>
<evidence type="ECO:0000313" key="1">
    <source>
        <dbReference type="EMBL" id="KAG6483802.1"/>
    </source>
</evidence>
<dbReference type="EMBL" id="JACMSC010000016">
    <property type="protein sequence ID" value="KAG6483802.1"/>
    <property type="molecule type" value="Genomic_DNA"/>
</dbReference>